<reference evidence="3 4" key="1">
    <citation type="submission" date="2024-03" db="EMBL/GenBank/DDBJ databases">
        <title>Community enrichment and isolation of bacterial strains for fucoidan degradation.</title>
        <authorList>
            <person name="Sichert A."/>
        </authorList>
    </citation>
    <scope>NUCLEOTIDE SEQUENCE [LARGE SCALE GENOMIC DNA]</scope>
    <source>
        <strain evidence="3 4">AS76</strain>
    </source>
</reference>
<dbReference type="InterPro" id="IPR025194">
    <property type="entry name" value="RodZ-like_C"/>
</dbReference>
<keyword evidence="4" id="KW-1185">Reference proteome</keyword>
<dbReference type="RefSeq" id="WP_342854812.1">
    <property type="nucleotide sequence ID" value="NZ_JBBMRA010000014.1"/>
</dbReference>
<dbReference type="InterPro" id="IPR010982">
    <property type="entry name" value="Lambda_DNA-bd_dom_sf"/>
</dbReference>
<evidence type="ECO:0000256" key="1">
    <source>
        <dbReference type="SAM" id="Phobius"/>
    </source>
</evidence>
<accession>A0ABU9TUR3</accession>
<dbReference type="Pfam" id="PF13464">
    <property type="entry name" value="RodZ_C"/>
    <property type="match status" value="1"/>
</dbReference>
<dbReference type="PANTHER" id="PTHR34475">
    <property type="match status" value="1"/>
</dbReference>
<dbReference type="Gene3D" id="1.10.260.40">
    <property type="entry name" value="lambda repressor-like DNA-binding domains"/>
    <property type="match status" value="1"/>
</dbReference>
<sequence length="320" mass="34376">MNNEEQERQPEVLAEEWGARLTSVRESRSISIEQAAADLNLPTEYLRCIEAGRLEGLPSMVFARGYIRAYLKMLGIDGIDARVAEYVAIHGEGSSNGAIRPVSRVRQQVKMGDPLMKLFTWVFVLAILGVSIWWWQTQYGGFDATSAPEGEGIENASSAPDAGDVVMLENGTATLALPTLDDSPVDEGLSNKAAVDEEQAELTEEERKALQDAIDATPKSAEAGAALNGSSQVLDVNADITISADFVAECWVSIKDGDGKKLFNNLRGKGQSVNVTGKPPLSILIGAADAVGSFRYNGATFDLAPFSNKNVVRLNLPVSE</sequence>
<dbReference type="PANTHER" id="PTHR34475:SF1">
    <property type="entry name" value="CYTOSKELETON PROTEIN RODZ"/>
    <property type="match status" value="1"/>
</dbReference>
<evidence type="ECO:0000259" key="2">
    <source>
        <dbReference type="Pfam" id="PF13464"/>
    </source>
</evidence>
<protein>
    <submittedName>
        <fullName evidence="3">RodZ family helix-turn-helix domain-containing protein</fullName>
    </submittedName>
</protein>
<dbReference type="EMBL" id="JBBMRA010000014">
    <property type="protein sequence ID" value="MEM5537449.1"/>
    <property type="molecule type" value="Genomic_DNA"/>
</dbReference>
<organism evidence="3 4">
    <name type="scientific">Neptuniibacter pectenicola</name>
    <dbReference type="NCBI Taxonomy" id="1806669"/>
    <lineage>
        <taxon>Bacteria</taxon>
        <taxon>Pseudomonadati</taxon>
        <taxon>Pseudomonadota</taxon>
        <taxon>Gammaproteobacteria</taxon>
        <taxon>Oceanospirillales</taxon>
        <taxon>Oceanospirillaceae</taxon>
        <taxon>Neptuniibacter</taxon>
    </lineage>
</organism>
<keyword evidence="1" id="KW-0472">Membrane</keyword>
<feature type="domain" description="Cytoskeleton protein RodZ-like C-terminal" evidence="2">
    <location>
        <begin position="246"/>
        <end position="314"/>
    </location>
</feature>
<evidence type="ECO:0000313" key="4">
    <source>
        <dbReference type="Proteomes" id="UP001449225"/>
    </source>
</evidence>
<dbReference type="InterPro" id="IPR001387">
    <property type="entry name" value="Cro/C1-type_HTH"/>
</dbReference>
<dbReference type="Proteomes" id="UP001449225">
    <property type="component" value="Unassembled WGS sequence"/>
</dbReference>
<dbReference type="Pfam" id="PF13413">
    <property type="entry name" value="HTH_25"/>
    <property type="match status" value="1"/>
</dbReference>
<dbReference type="CDD" id="cd00093">
    <property type="entry name" value="HTH_XRE"/>
    <property type="match status" value="1"/>
</dbReference>
<gene>
    <name evidence="3" type="ORF">WNY58_13720</name>
</gene>
<proteinExistence type="predicted"/>
<comment type="caution">
    <text evidence="3">The sequence shown here is derived from an EMBL/GenBank/DDBJ whole genome shotgun (WGS) entry which is preliminary data.</text>
</comment>
<keyword evidence="1" id="KW-1133">Transmembrane helix</keyword>
<keyword evidence="1" id="KW-0812">Transmembrane</keyword>
<dbReference type="InterPro" id="IPR050400">
    <property type="entry name" value="Bact_Cytoskel_RodZ"/>
</dbReference>
<evidence type="ECO:0000313" key="3">
    <source>
        <dbReference type="EMBL" id="MEM5537449.1"/>
    </source>
</evidence>
<feature type="transmembrane region" description="Helical" evidence="1">
    <location>
        <begin position="115"/>
        <end position="135"/>
    </location>
</feature>
<name>A0ABU9TUR3_9GAMM</name>